<dbReference type="EMBL" id="CP001804">
    <property type="protein sequence ID" value="ACY15382.1"/>
    <property type="molecule type" value="Genomic_DNA"/>
</dbReference>
<dbReference type="STRING" id="502025.Hoch_2858"/>
<protein>
    <submittedName>
        <fullName evidence="2">Uncharacterized protein</fullName>
    </submittedName>
</protein>
<feature type="compositionally biased region" description="Polar residues" evidence="1">
    <location>
        <begin position="210"/>
        <end position="223"/>
    </location>
</feature>
<sequence length="223" mass="25344">MKPLAYWIDGLRGFFREVEPRLKEMLDASGCREGWLQGEMFLHFRARDDYFYVNEERLSQEAGRRGRKADFSAYPSHDDNAALWMIGELKVLGMRGYQRKVLGLSLQPFLERLARGEVQLSVDELREDPGTWGLVGDYWRLQNVEADEEVPRLLVLVLDVRHANQADDLGKVLHALEFDPPAQVLHQCDSFITKCWPVPRRRQPGPDSGTAETAPSGDSSAGS</sequence>
<dbReference type="Proteomes" id="UP000001880">
    <property type="component" value="Chromosome"/>
</dbReference>
<dbReference type="AlphaFoldDB" id="D0LPL9"/>
<reference evidence="2 3" key="1">
    <citation type="journal article" date="2010" name="Stand. Genomic Sci.">
        <title>Complete genome sequence of Haliangium ochraceum type strain (SMP-2).</title>
        <authorList>
            <consortium name="US DOE Joint Genome Institute (JGI-PGF)"/>
            <person name="Ivanova N."/>
            <person name="Daum C."/>
            <person name="Lang E."/>
            <person name="Abt B."/>
            <person name="Kopitz M."/>
            <person name="Saunders E."/>
            <person name="Lapidus A."/>
            <person name="Lucas S."/>
            <person name="Glavina Del Rio T."/>
            <person name="Nolan M."/>
            <person name="Tice H."/>
            <person name="Copeland A."/>
            <person name="Cheng J.F."/>
            <person name="Chen F."/>
            <person name="Bruce D."/>
            <person name="Goodwin L."/>
            <person name="Pitluck S."/>
            <person name="Mavromatis K."/>
            <person name="Pati A."/>
            <person name="Mikhailova N."/>
            <person name="Chen A."/>
            <person name="Palaniappan K."/>
            <person name="Land M."/>
            <person name="Hauser L."/>
            <person name="Chang Y.J."/>
            <person name="Jeffries C.D."/>
            <person name="Detter J.C."/>
            <person name="Brettin T."/>
            <person name="Rohde M."/>
            <person name="Goker M."/>
            <person name="Bristow J."/>
            <person name="Markowitz V."/>
            <person name="Eisen J.A."/>
            <person name="Hugenholtz P."/>
            <person name="Kyrpides N.C."/>
            <person name="Klenk H.P."/>
        </authorList>
    </citation>
    <scope>NUCLEOTIDE SEQUENCE [LARGE SCALE GENOMIC DNA]</scope>
    <source>
        <strain evidence="3">DSM 14365 / CIP 107738 / JCM 11303 / AJ 13395 / SMP-2</strain>
    </source>
</reference>
<gene>
    <name evidence="2" type="ordered locus">Hoch_2858</name>
</gene>
<dbReference type="OrthoDB" id="6107001at2"/>
<dbReference type="KEGG" id="hoh:Hoch_2858"/>
<feature type="region of interest" description="Disordered" evidence="1">
    <location>
        <begin position="199"/>
        <end position="223"/>
    </location>
</feature>
<keyword evidence="3" id="KW-1185">Reference proteome</keyword>
<name>D0LPL9_HALO1</name>
<organism evidence="2 3">
    <name type="scientific">Haliangium ochraceum (strain DSM 14365 / JCM 11303 / SMP-2)</name>
    <dbReference type="NCBI Taxonomy" id="502025"/>
    <lineage>
        <taxon>Bacteria</taxon>
        <taxon>Pseudomonadati</taxon>
        <taxon>Myxococcota</taxon>
        <taxon>Polyangia</taxon>
        <taxon>Haliangiales</taxon>
        <taxon>Kofleriaceae</taxon>
        <taxon>Haliangium</taxon>
    </lineage>
</organism>
<evidence type="ECO:0000313" key="2">
    <source>
        <dbReference type="EMBL" id="ACY15382.1"/>
    </source>
</evidence>
<dbReference type="HOGENOM" id="CLU_1426469_0_0_7"/>
<evidence type="ECO:0000256" key="1">
    <source>
        <dbReference type="SAM" id="MobiDB-lite"/>
    </source>
</evidence>
<accession>D0LPL9</accession>
<dbReference type="eggNOG" id="ENOG502ZMUD">
    <property type="taxonomic scope" value="Bacteria"/>
</dbReference>
<proteinExistence type="predicted"/>
<dbReference type="RefSeq" id="WP_012827990.1">
    <property type="nucleotide sequence ID" value="NC_013440.1"/>
</dbReference>
<evidence type="ECO:0000313" key="3">
    <source>
        <dbReference type="Proteomes" id="UP000001880"/>
    </source>
</evidence>